<keyword evidence="2" id="KW-0812">Transmembrane</keyword>
<feature type="transmembrane region" description="Helical" evidence="2">
    <location>
        <begin position="163"/>
        <end position="185"/>
    </location>
</feature>
<dbReference type="OrthoDB" id="3436675at2"/>
<keyword evidence="2" id="KW-0472">Membrane</keyword>
<evidence type="ECO:0000313" key="3">
    <source>
        <dbReference type="EMBL" id="TQN28438.1"/>
    </source>
</evidence>
<keyword evidence="2" id="KW-1133">Transmembrane helix</keyword>
<proteinExistence type="predicted"/>
<comment type="caution">
    <text evidence="3">The sequence shown here is derived from an EMBL/GenBank/DDBJ whole genome shotgun (WGS) entry which is preliminary data.</text>
</comment>
<feature type="transmembrane region" description="Helical" evidence="2">
    <location>
        <begin position="17"/>
        <end position="39"/>
    </location>
</feature>
<evidence type="ECO:0008006" key="5">
    <source>
        <dbReference type="Google" id="ProtNLM"/>
    </source>
</evidence>
<dbReference type="Proteomes" id="UP000317422">
    <property type="component" value="Unassembled WGS sequence"/>
</dbReference>
<dbReference type="AlphaFoldDB" id="A0A543N9E1"/>
<sequence>MSTPPSSVPSEIRPRKLWFWIGGALIVLGVGGGITGFVLGMVNLAGATSTEAEFTPPETATFRAEQVNTDSDMWKLYADRDVPSSEVARSCELTGPDGRVDIDDPGYNSESTVNGDTWILVARLDVTQPGEYTMECAAETGADLSVGYGPDGSSTALTVVGSIGALLLAPLGLLLGLVTLIVTGVRRSNHRGRLRETHTPPPGSGPYKHKQ</sequence>
<evidence type="ECO:0000313" key="4">
    <source>
        <dbReference type="Proteomes" id="UP000317422"/>
    </source>
</evidence>
<organism evidence="3 4">
    <name type="scientific">Haloactinospora alba</name>
    <dbReference type="NCBI Taxonomy" id="405555"/>
    <lineage>
        <taxon>Bacteria</taxon>
        <taxon>Bacillati</taxon>
        <taxon>Actinomycetota</taxon>
        <taxon>Actinomycetes</taxon>
        <taxon>Streptosporangiales</taxon>
        <taxon>Nocardiopsidaceae</taxon>
        <taxon>Haloactinospora</taxon>
    </lineage>
</organism>
<accession>A0A543N9E1</accession>
<feature type="region of interest" description="Disordered" evidence="1">
    <location>
        <begin position="190"/>
        <end position="211"/>
    </location>
</feature>
<evidence type="ECO:0000256" key="2">
    <source>
        <dbReference type="SAM" id="Phobius"/>
    </source>
</evidence>
<keyword evidence="4" id="KW-1185">Reference proteome</keyword>
<evidence type="ECO:0000256" key="1">
    <source>
        <dbReference type="SAM" id="MobiDB-lite"/>
    </source>
</evidence>
<protein>
    <recommendedName>
        <fullName evidence="5">Serine/arginine repetitive matrix protein 2</fullName>
    </recommendedName>
</protein>
<dbReference type="EMBL" id="VFQC01000002">
    <property type="protein sequence ID" value="TQN28438.1"/>
    <property type="molecule type" value="Genomic_DNA"/>
</dbReference>
<name>A0A543N9E1_9ACTN</name>
<dbReference type="RefSeq" id="WP_141925491.1">
    <property type="nucleotide sequence ID" value="NZ_VFQC01000002.1"/>
</dbReference>
<gene>
    <name evidence="3" type="ORF">FHX37_3783</name>
</gene>
<reference evidence="3 4" key="1">
    <citation type="submission" date="2019-06" db="EMBL/GenBank/DDBJ databases">
        <title>Sequencing the genomes of 1000 actinobacteria strains.</title>
        <authorList>
            <person name="Klenk H.-P."/>
        </authorList>
    </citation>
    <scope>NUCLEOTIDE SEQUENCE [LARGE SCALE GENOMIC DNA]</scope>
    <source>
        <strain evidence="3 4">DSM 45015</strain>
    </source>
</reference>